<dbReference type="Proteomes" id="UP000094236">
    <property type="component" value="Unassembled WGS sequence"/>
</dbReference>
<feature type="compositionally biased region" description="Polar residues" evidence="12">
    <location>
        <begin position="275"/>
        <end position="307"/>
    </location>
</feature>
<dbReference type="GO" id="GO:0016560">
    <property type="term" value="P:protein import into peroxisome matrix, docking"/>
    <property type="evidence" value="ECO:0007669"/>
    <property type="project" value="UniProtKB-UniRule"/>
</dbReference>
<accession>A0A1E4TNU5</accession>
<proteinExistence type="inferred from homology"/>
<evidence type="ECO:0000256" key="11">
    <source>
        <dbReference type="SAM" id="Coils"/>
    </source>
</evidence>
<comment type="subcellular location">
    <subcellularLocation>
        <location evidence="9 10">Peroxisome membrane</location>
    </subcellularLocation>
</comment>
<evidence type="ECO:0000256" key="10">
    <source>
        <dbReference type="RuleBase" id="RU367032"/>
    </source>
</evidence>
<protein>
    <recommendedName>
        <fullName evidence="7 10">Peroxisomal membrane protein PEX14</fullName>
    </recommendedName>
    <alternativeName>
        <fullName evidence="8 10">Peroxin-14</fullName>
    </alternativeName>
</protein>
<dbReference type="GO" id="GO:0005102">
    <property type="term" value="F:signaling receptor binding"/>
    <property type="evidence" value="ECO:0007669"/>
    <property type="project" value="TreeGrafter"/>
</dbReference>
<comment type="function">
    <text evidence="10">Component of the PEX13-PEX14 docking complex, a translocon channel that specifically mediates the import of peroxisomal cargo proteins bound to PEX5 receptor. The PEX13-PEX14 docking complex forms a large import pore which can be opened to a diameter of about 9 nm. Mechanistically, PEX5 receptor along with cargo proteins associates with the PEX14 subunit of the PEX13-PEX14 docking complex in the cytosol, leading to the insertion of the receptor into the organelle membrane with the concomitant translocation of the cargo into the peroxisome matrix.</text>
</comment>
<feature type="compositionally biased region" description="Basic and acidic residues" evidence="12">
    <location>
        <begin position="48"/>
        <end position="58"/>
    </location>
</feature>
<dbReference type="InterPro" id="IPR025655">
    <property type="entry name" value="PEX14"/>
</dbReference>
<sequence>MALREDLIESAVQFLNDPSVIDSPLNKRIEFIESKGLNQEEIQEAIRRSQETKNDKGQRLNRTPVATNDTGSLNNPQMLNDYYYYSNPPPLPERNWKDYFIMATTTVGVSYGLYQVVKKYVIPNILPPSKTQLEKDKEAIDLEFQRIEKLLDFLEKQQTEFISRQDEVYTKVDDTLLSIEKIVKAMNEKNLSNEDSLKYLKLEVENIKSAMMNNLDSQKSTIVKELSDIEIEVNELKKIISAATNNGTNNTESLSKYKIPPISSVPKASDILKSPSPTTNGNTSGNISGTESLSSIEPRNNQNNNKQGIPAWQLAAQQNDS</sequence>
<dbReference type="Gene3D" id="1.10.10.10">
    <property type="entry name" value="Winged helix-like DNA-binding domain superfamily/Winged helix DNA-binding domain"/>
    <property type="match status" value="1"/>
</dbReference>
<dbReference type="InterPro" id="IPR036388">
    <property type="entry name" value="WH-like_DNA-bd_sf"/>
</dbReference>
<evidence type="ECO:0000259" key="13">
    <source>
        <dbReference type="Pfam" id="PF04695"/>
    </source>
</evidence>
<dbReference type="PANTHER" id="PTHR23058:SF0">
    <property type="entry name" value="PEROXISOMAL MEMBRANE PROTEIN PEX14"/>
    <property type="match status" value="1"/>
</dbReference>
<dbReference type="PANTHER" id="PTHR23058">
    <property type="entry name" value="PEROXISOMAL MEMBRANE PROTEIN PEX14"/>
    <property type="match status" value="1"/>
</dbReference>
<evidence type="ECO:0000256" key="5">
    <source>
        <dbReference type="ARBA" id="ARBA00023136"/>
    </source>
</evidence>
<keyword evidence="11" id="KW-0175">Coiled coil</keyword>
<evidence type="ECO:0000256" key="6">
    <source>
        <dbReference type="ARBA" id="ARBA00023140"/>
    </source>
</evidence>
<evidence type="ECO:0000256" key="3">
    <source>
        <dbReference type="ARBA" id="ARBA00022927"/>
    </source>
</evidence>
<reference evidence="15" key="1">
    <citation type="submission" date="2016-05" db="EMBL/GenBank/DDBJ databases">
        <title>Comparative genomics of biotechnologically important yeasts.</title>
        <authorList>
            <consortium name="DOE Joint Genome Institute"/>
            <person name="Riley R."/>
            <person name="Haridas S."/>
            <person name="Wolfe K.H."/>
            <person name="Lopes M.R."/>
            <person name="Hittinger C.T."/>
            <person name="Goker M."/>
            <person name="Salamov A."/>
            <person name="Wisecaver J."/>
            <person name="Long T.M."/>
            <person name="Aerts A.L."/>
            <person name="Barry K."/>
            <person name="Choi C."/>
            <person name="Clum A."/>
            <person name="Coughlan A.Y."/>
            <person name="Deshpande S."/>
            <person name="Douglass A.P."/>
            <person name="Hanson S.J."/>
            <person name="Klenk H.-P."/>
            <person name="Labutti K."/>
            <person name="Lapidus A."/>
            <person name="Lindquist E."/>
            <person name="Lipzen A."/>
            <person name="Meier-Kolthoff J.P."/>
            <person name="Ohm R.A."/>
            <person name="Otillar R.P."/>
            <person name="Pangilinan J."/>
            <person name="Peng Y."/>
            <person name="Rokas A."/>
            <person name="Rosa C.A."/>
            <person name="Scheuner C."/>
            <person name="Sibirny A.A."/>
            <person name="Slot J.C."/>
            <person name="Stielow J.B."/>
            <person name="Sun H."/>
            <person name="Kurtzman C.P."/>
            <person name="Blackwell M."/>
            <person name="Grigoriev I.V."/>
            <person name="Jeffries T.W."/>
        </authorList>
    </citation>
    <scope>NUCLEOTIDE SEQUENCE [LARGE SCALE GENOMIC DNA]</scope>
    <source>
        <strain evidence="15">NRRL Y-2460</strain>
    </source>
</reference>
<evidence type="ECO:0000256" key="4">
    <source>
        <dbReference type="ARBA" id="ARBA00023010"/>
    </source>
</evidence>
<dbReference type="OrthoDB" id="5549158at2759"/>
<keyword evidence="4" id="KW-0811">Translocation</keyword>
<feature type="region of interest" description="Disordered" evidence="12">
    <location>
        <begin position="267"/>
        <end position="321"/>
    </location>
</feature>
<dbReference type="EMBL" id="KV454018">
    <property type="protein sequence ID" value="ODV93436.1"/>
    <property type="molecule type" value="Genomic_DNA"/>
</dbReference>
<feature type="coiled-coil region" evidence="11">
    <location>
        <begin position="130"/>
        <end position="157"/>
    </location>
</feature>
<feature type="region of interest" description="Disordered" evidence="12">
    <location>
        <begin position="48"/>
        <end position="72"/>
    </location>
</feature>
<comment type="similarity">
    <text evidence="1 10">Belongs to the peroxin-14 family.</text>
</comment>
<keyword evidence="15" id="KW-1185">Reference proteome</keyword>
<keyword evidence="6 10" id="KW-0576">Peroxisome</keyword>
<evidence type="ECO:0000256" key="12">
    <source>
        <dbReference type="SAM" id="MobiDB-lite"/>
    </source>
</evidence>
<organism evidence="14 15">
    <name type="scientific">Pachysolen tannophilus NRRL Y-2460</name>
    <dbReference type="NCBI Taxonomy" id="669874"/>
    <lineage>
        <taxon>Eukaryota</taxon>
        <taxon>Fungi</taxon>
        <taxon>Dikarya</taxon>
        <taxon>Ascomycota</taxon>
        <taxon>Saccharomycotina</taxon>
        <taxon>Pichiomycetes</taxon>
        <taxon>Pachysolenaceae</taxon>
        <taxon>Pachysolen</taxon>
    </lineage>
</organism>
<evidence type="ECO:0000313" key="15">
    <source>
        <dbReference type="Proteomes" id="UP000094236"/>
    </source>
</evidence>
<name>A0A1E4TNU5_PACTA</name>
<evidence type="ECO:0000256" key="8">
    <source>
        <dbReference type="ARBA" id="ARBA00029691"/>
    </source>
</evidence>
<gene>
    <name evidence="14" type="ORF">PACTADRAFT_46289</name>
</gene>
<keyword evidence="5 10" id="KW-0472">Membrane</keyword>
<feature type="domain" description="Peroxisome membrane anchor protein Pex14p N-terminal" evidence="13">
    <location>
        <begin position="4"/>
        <end position="48"/>
    </location>
</feature>
<evidence type="ECO:0000256" key="9">
    <source>
        <dbReference type="ARBA" id="ARBA00046271"/>
    </source>
</evidence>
<dbReference type="GO" id="GO:0005778">
    <property type="term" value="C:peroxisomal membrane"/>
    <property type="evidence" value="ECO:0007669"/>
    <property type="project" value="UniProtKB-SubCell"/>
</dbReference>
<evidence type="ECO:0000256" key="7">
    <source>
        <dbReference type="ARBA" id="ARBA00029502"/>
    </source>
</evidence>
<dbReference type="AlphaFoldDB" id="A0A1E4TNU5"/>
<evidence type="ECO:0000256" key="1">
    <source>
        <dbReference type="ARBA" id="ARBA00005443"/>
    </source>
</evidence>
<keyword evidence="2 10" id="KW-0813">Transport</keyword>
<evidence type="ECO:0000256" key="2">
    <source>
        <dbReference type="ARBA" id="ARBA00022448"/>
    </source>
</evidence>
<evidence type="ECO:0000313" key="14">
    <source>
        <dbReference type="EMBL" id="ODV93436.1"/>
    </source>
</evidence>
<dbReference type="GO" id="GO:1990429">
    <property type="term" value="C:peroxisomal importomer complex"/>
    <property type="evidence" value="ECO:0007669"/>
    <property type="project" value="TreeGrafter"/>
</dbReference>
<dbReference type="Pfam" id="PF04695">
    <property type="entry name" value="Pex14_N"/>
    <property type="match status" value="1"/>
</dbReference>
<dbReference type="InterPro" id="IPR006785">
    <property type="entry name" value="Pex14_N"/>
</dbReference>
<feature type="compositionally biased region" description="Polar residues" evidence="12">
    <location>
        <begin position="60"/>
        <end position="72"/>
    </location>
</feature>
<dbReference type="STRING" id="669874.A0A1E4TNU5"/>
<keyword evidence="3 10" id="KW-0653">Protein transport</keyword>